<proteinExistence type="predicted"/>
<dbReference type="AlphaFoldDB" id="A0A401TUY6"/>
<sequence>MGLCGILLCGGGAALPLLVSLGLGLLLADEVAFRCPPCGLEQLSGCPTPAGCRETVREPGCGCCWSCARALGEPCGVYTPRCGAGLRCYPRTDTEYPLQDLVQGQGLCGRRRDLEYN</sequence>
<dbReference type="GO" id="GO:0043567">
    <property type="term" value="P:regulation of insulin-like growth factor receptor signaling pathway"/>
    <property type="evidence" value="ECO:0007669"/>
    <property type="project" value="TreeGrafter"/>
</dbReference>
<dbReference type="OrthoDB" id="9984807at2759"/>
<dbReference type="PROSITE" id="PS51323">
    <property type="entry name" value="IGFBP_N_2"/>
    <property type="match status" value="1"/>
</dbReference>
<dbReference type="EMBL" id="BEZZ01181969">
    <property type="protein sequence ID" value="GCC46438.1"/>
    <property type="molecule type" value="Genomic_DNA"/>
</dbReference>
<dbReference type="Pfam" id="PF00219">
    <property type="entry name" value="IGFBP"/>
    <property type="match status" value="1"/>
</dbReference>
<evidence type="ECO:0000256" key="2">
    <source>
        <dbReference type="ARBA" id="ARBA00022525"/>
    </source>
</evidence>
<dbReference type="SUPFAM" id="SSF57184">
    <property type="entry name" value="Growth factor receptor domain"/>
    <property type="match status" value="1"/>
</dbReference>
<evidence type="ECO:0000256" key="3">
    <source>
        <dbReference type="ARBA" id="ARBA00023157"/>
    </source>
</evidence>
<reference evidence="7 8" key="1">
    <citation type="journal article" date="2018" name="Nat. Ecol. Evol.">
        <title>Shark genomes provide insights into elasmobranch evolution and the origin of vertebrates.</title>
        <authorList>
            <person name="Hara Y"/>
            <person name="Yamaguchi K"/>
            <person name="Onimaru K"/>
            <person name="Kadota M"/>
            <person name="Koyanagi M"/>
            <person name="Keeley SD"/>
            <person name="Tatsumi K"/>
            <person name="Tanaka K"/>
            <person name="Motone F"/>
            <person name="Kageyama Y"/>
            <person name="Nozu R"/>
            <person name="Adachi N"/>
            <person name="Nishimura O"/>
            <person name="Nakagawa R"/>
            <person name="Tanegashima C"/>
            <person name="Kiyatake I"/>
            <person name="Matsumoto R"/>
            <person name="Murakumo K"/>
            <person name="Nishida K"/>
            <person name="Terakita A"/>
            <person name="Kuratani S"/>
            <person name="Sato K"/>
            <person name="Hyodo S Kuraku.S."/>
        </authorList>
    </citation>
    <scope>NUCLEOTIDE SEQUENCE [LARGE SCALE GENOMIC DNA]</scope>
</reference>
<organism evidence="7 8">
    <name type="scientific">Chiloscyllium punctatum</name>
    <name type="common">Brownbanded bambooshark</name>
    <name type="synonym">Hemiscyllium punctatum</name>
    <dbReference type="NCBI Taxonomy" id="137246"/>
    <lineage>
        <taxon>Eukaryota</taxon>
        <taxon>Metazoa</taxon>
        <taxon>Chordata</taxon>
        <taxon>Craniata</taxon>
        <taxon>Vertebrata</taxon>
        <taxon>Chondrichthyes</taxon>
        <taxon>Elasmobranchii</taxon>
        <taxon>Galeomorphii</taxon>
        <taxon>Galeoidea</taxon>
        <taxon>Orectolobiformes</taxon>
        <taxon>Hemiscylliidae</taxon>
        <taxon>Chiloscyllium</taxon>
    </lineage>
</organism>
<keyword evidence="3" id="KW-1015">Disulfide bond</keyword>
<dbReference type="InterPro" id="IPR017891">
    <property type="entry name" value="Insulin_GF-bd_Cys-rich_CS"/>
</dbReference>
<dbReference type="FunFam" id="4.10.40.20:FF:000001">
    <property type="entry name" value="Insulin-like growth factor binding protein 5"/>
    <property type="match status" value="1"/>
</dbReference>
<dbReference type="GO" id="GO:0031995">
    <property type="term" value="F:insulin-like growth factor II binding"/>
    <property type="evidence" value="ECO:0007669"/>
    <property type="project" value="TreeGrafter"/>
</dbReference>
<keyword evidence="5" id="KW-0732">Signal</keyword>
<dbReference type="Proteomes" id="UP000287033">
    <property type="component" value="Unassembled WGS sequence"/>
</dbReference>
<dbReference type="PROSITE" id="PS00222">
    <property type="entry name" value="IGFBP_N_1"/>
    <property type="match status" value="1"/>
</dbReference>
<evidence type="ECO:0000259" key="6">
    <source>
        <dbReference type="PROSITE" id="PS51323"/>
    </source>
</evidence>
<feature type="signal peptide" evidence="5">
    <location>
        <begin position="1"/>
        <end position="28"/>
    </location>
</feature>
<evidence type="ECO:0000256" key="5">
    <source>
        <dbReference type="SAM" id="SignalP"/>
    </source>
</evidence>
<dbReference type="PANTHER" id="PTHR11551:SF5">
    <property type="entry name" value="INSULIN-LIKE GROWTH FACTOR-BINDING PROTEIN 2"/>
    <property type="match status" value="1"/>
</dbReference>
<dbReference type="PRINTS" id="PR01976">
    <property type="entry name" value="IGFBPFAMILY"/>
</dbReference>
<feature type="chain" id="PRO_5019169168" description="IGFBP N-terminal domain-containing protein" evidence="5">
    <location>
        <begin position="29"/>
        <end position="117"/>
    </location>
</feature>
<dbReference type="SMART" id="SM00121">
    <property type="entry name" value="IB"/>
    <property type="match status" value="1"/>
</dbReference>
<keyword evidence="2" id="KW-0964">Secreted</keyword>
<evidence type="ECO:0000256" key="4">
    <source>
        <dbReference type="ARBA" id="ARBA00023183"/>
    </source>
</evidence>
<gene>
    <name evidence="7" type="ORF">chiPu_0030397</name>
</gene>
<dbReference type="InterPro" id="IPR000867">
    <property type="entry name" value="IGFBP-like"/>
</dbReference>
<dbReference type="OMA" id="PSXCRSS"/>
<name>A0A401TUY6_CHIPU</name>
<protein>
    <recommendedName>
        <fullName evidence="6">IGFBP N-terminal domain-containing protein</fullName>
    </recommendedName>
</protein>
<evidence type="ECO:0000313" key="8">
    <source>
        <dbReference type="Proteomes" id="UP000287033"/>
    </source>
</evidence>
<dbReference type="Gene3D" id="4.10.40.20">
    <property type="match status" value="1"/>
</dbReference>
<evidence type="ECO:0000313" key="7">
    <source>
        <dbReference type="EMBL" id="GCC46438.1"/>
    </source>
</evidence>
<dbReference type="InterPro" id="IPR009030">
    <property type="entry name" value="Growth_fac_rcpt_cys_sf"/>
</dbReference>
<comment type="subcellular location">
    <subcellularLocation>
        <location evidence="1">Secreted</location>
    </subcellularLocation>
</comment>
<dbReference type="STRING" id="137246.A0A401TUY6"/>
<dbReference type="InterPro" id="IPR022321">
    <property type="entry name" value="IGFBP_1-6_chordata"/>
</dbReference>
<feature type="non-terminal residue" evidence="7">
    <location>
        <position position="117"/>
    </location>
</feature>
<feature type="domain" description="IGFBP N-terminal" evidence="6">
    <location>
        <begin position="31"/>
        <end position="111"/>
    </location>
</feature>
<dbReference type="PANTHER" id="PTHR11551">
    <property type="entry name" value="INSULIN-LIKE GROWTH FACTOR BINDING PROTEIN"/>
    <property type="match status" value="1"/>
</dbReference>
<evidence type="ECO:0000256" key="1">
    <source>
        <dbReference type="ARBA" id="ARBA00004613"/>
    </source>
</evidence>
<keyword evidence="8" id="KW-1185">Reference proteome</keyword>
<comment type="caution">
    <text evidence="7">The sequence shown here is derived from an EMBL/GenBank/DDBJ whole genome shotgun (WGS) entry which is preliminary data.</text>
</comment>
<dbReference type="GO" id="GO:0005615">
    <property type="term" value="C:extracellular space"/>
    <property type="evidence" value="ECO:0007669"/>
    <property type="project" value="TreeGrafter"/>
</dbReference>
<keyword evidence="4" id="KW-0340">Growth factor binding</keyword>
<accession>A0A401TUY6</accession>
<dbReference type="GO" id="GO:0031994">
    <property type="term" value="F:insulin-like growth factor I binding"/>
    <property type="evidence" value="ECO:0007669"/>
    <property type="project" value="TreeGrafter"/>
</dbReference>